<evidence type="ECO:0000313" key="3">
    <source>
        <dbReference type="Proteomes" id="UP001626550"/>
    </source>
</evidence>
<dbReference type="AlphaFoldDB" id="A0ABD2PWN8"/>
<accession>A0ABD2PWN8</accession>
<feature type="region of interest" description="Disordered" evidence="1">
    <location>
        <begin position="1"/>
        <end position="63"/>
    </location>
</feature>
<comment type="caution">
    <text evidence="2">The sequence shown here is derived from an EMBL/GenBank/DDBJ whole genome shotgun (WGS) entry which is preliminary data.</text>
</comment>
<name>A0ABD2PWN8_9PLAT</name>
<feature type="compositionally biased region" description="Basic and acidic residues" evidence="1">
    <location>
        <begin position="8"/>
        <end position="19"/>
    </location>
</feature>
<sequence>MSTQNDSQSHEDGNPEKNHPMRRGLLGPMPMVGSTKDQYWIGKPRLAATPVNNNESSLEKPAE</sequence>
<proteinExistence type="predicted"/>
<dbReference type="Proteomes" id="UP001626550">
    <property type="component" value="Unassembled WGS sequence"/>
</dbReference>
<dbReference type="EMBL" id="JBJKFK010002065">
    <property type="protein sequence ID" value="KAL3311694.1"/>
    <property type="molecule type" value="Genomic_DNA"/>
</dbReference>
<evidence type="ECO:0008006" key="4">
    <source>
        <dbReference type="Google" id="ProtNLM"/>
    </source>
</evidence>
<reference evidence="2 3" key="1">
    <citation type="submission" date="2024-11" db="EMBL/GenBank/DDBJ databases">
        <title>Adaptive evolution of stress response genes in parasites aligns with host niche diversity.</title>
        <authorList>
            <person name="Hahn C."/>
            <person name="Resl P."/>
        </authorList>
    </citation>
    <scope>NUCLEOTIDE SEQUENCE [LARGE SCALE GENOMIC DNA]</scope>
    <source>
        <strain evidence="2">EGGRZ-B1_66</strain>
        <tissue evidence="2">Body</tissue>
    </source>
</reference>
<keyword evidence="3" id="KW-1185">Reference proteome</keyword>
<evidence type="ECO:0000313" key="2">
    <source>
        <dbReference type="EMBL" id="KAL3311694.1"/>
    </source>
</evidence>
<protein>
    <recommendedName>
        <fullName evidence="4">Prolactin receptor</fullName>
    </recommendedName>
</protein>
<gene>
    <name evidence="2" type="ORF">Ciccas_009722</name>
</gene>
<organism evidence="2 3">
    <name type="scientific">Cichlidogyrus casuarinus</name>
    <dbReference type="NCBI Taxonomy" id="1844966"/>
    <lineage>
        <taxon>Eukaryota</taxon>
        <taxon>Metazoa</taxon>
        <taxon>Spiralia</taxon>
        <taxon>Lophotrochozoa</taxon>
        <taxon>Platyhelminthes</taxon>
        <taxon>Monogenea</taxon>
        <taxon>Monopisthocotylea</taxon>
        <taxon>Dactylogyridea</taxon>
        <taxon>Ancyrocephalidae</taxon>
        <taxon>Cichlidogyrus</taxon>
    </lineage>
</organism>
<evidence type="ECO:0000256" key="1">
    <source>
        <dbReference type="SAM" id="MobiDB-lite"/>
    </source>
</evidence>